<dbReference type="PANTHER" id="PTHR43133:SF46">
    <property type="entry name" value="RNA POLYMERASE SIGMA-70 FACTOR ECF SUBFAMILY"/>
    <property type="match status" value="1"/>
</dbReference>
<dbReference type="InterPro" id="IPR039425">
    <property type="entry name" value="RNA_pol_sigma-70-like"/>
</dbReference>
<evidence type="ECO:0000313" key="8">
    <source>
        <dbReference type="Proteomes" id="UP000249720"/>
    </source>
</evidence>
<sequence length="178" mass="20578">MTELEIIKGCIKQQASCQRMLYEQYAGKLMAVCLRYAKDPMEAEDMLQDAFVRIFNYINQFKFEGSFEGWMRRITVNVALKYIQKKKLVFSEVNDQKESSAQIPPTAYSQLGEEVLMQLIQQLPTGYRIVFNLNVIEGYSHEEIATLLNIKASTSRSQLVKARKILQEQILQLQKIAV</sequence>
<gene>
    <name evidence="7" type="ORF">LX80_01323</name>
</gene>
<evidence type="ECO:0000259" key="5">
    <source>
        <dbReference type="Pfam" id="PF04542"/>
    </source>
</evidence>
<dbReference type="InterPro" id="IPR013249">
    <property type="entry name" value="RNA_pol_sigma70_r4_t2"/>
</dbReference>
<dbReference type="OrthoDB" id="1056775at2"/>
<dbReference type="Pfam" id="PF08281">
    <property type="entry name" value="Sigma70_r4_2"/>
    <property type="match status" value="1"/>
</dbReference>
<keyword evidence="8" id="KW-1185">Reference proteome</keyword>
<dbReference type="SUPFAM" id="SSF88659">
    <property type="entry name" value="Sigma3 and sigma4 domains of RNA polymerase sigma factors"/>
    <property type="match status" value="1"/>
</dbReference>
<dbReference type="Pfam" id="PF04542">
    <property type="entry name" value="Sigma70_r2"/>
    <property type="match status" value="1"/>
</dbReference>
<dbReference type="InterPro" id="IPR007627">
    <property type="entry name" value="RNA_pol_sigma70_r2"/>
</dbReference>
<evidence type="ECO:0000256" key="1">
    <source>
        <dbReference type="ARBA" id="ARBA00010641"/>
    </source>
</evidence>
<dbReference type="GO" id="GO:0003677">
    <property type="term" value="F:DNA binding"/>
    <property type="evidence" value="ECO:0007669"/>
    <property type="project" value="InterPro"/>
</dbReference>
<dbReference type="SUPFAM" id="SSF88946">
    <property type="entry name" value="Sigma2 domain of RNA polymerase sigma factors"/>
    <property type="match status" value="1"/>
</dbReference>
<feature type="domain" description="RNA polymerase sigma-70 region 2" evidence="5">
    <location>
        <begin position="21"/>
        <end position="87"/>
    </location>
</feature>
<evidence type="ECO:0000313" key="7">
    <source>
        <dbReference type="EMBL" id="PZX63672.1"/>
    </source>
</evidence>
<dbReference type="InterPro" id="IPR014284">
    <property type="entry name" value="RNA_pol_sigma-70_dom"/>
</dbReference>
<evidence type="ECO:0000256" key="4">
    <source>
        <dbReference type="ARBA" id="ARBA00023163"/>
    </source>
</evidence>
<dbReference type="Gene3D" id="1.10.1740.10">
    <property type="match status" value="1"/>
</dbReference>
<evidence type="ECO:0000256" key="3">
    <source>
        <dbReference type="ARBA" id="ARBA00023082"/>
    </source>
</evidence>
<dbReference type="InterPro" id="IPR013324">
    <property type="entry name" value="RNA_pol_sigma_r3/r4-like"/>
</dbReference>
<dbReference type="CDD" id="cd06171">
    <property type="entry name" value="Sigma70_r4"/>
    <property type="match status" value="1"/>
</dbReference>
<dbReference type="PANTHER" id="PTHR43133">
    <property type="entry name" value="RNA POLYMERASE ECF-TYPE SIGMA FACTO"/>
    <property type="match status" value="1"/>
</dbReference>
<dbReference type="RefSeq" id="WP_111294478.1">
    <property type="nucleotide sequence ID" value="NZ_QKZV01000003.1"/>
</dbReference>
<dbReference type="AlphaFoldDB" id="A0A2W7TKC9"/>
<accession>A0A2W7TKC9</accession>
<keyword evidence="4" id="KW-0804">Transcription</keyword>
<evidence type="ECO:0000259" key="6">
    <source>
        <dbReference type="Pfam" id="PF08281"/>
    </source>
</evidence>
<comment type="similarity">
    <text evidence="1">Belongs to the sigma-70 factor family. ECF subfamily.</text>
</comment>
<dbReference type="Gene3D" id="1.10.10.10">
    <property type="entry name" value="Winged helix-like DNA-binding domain superfamily/Winged helix DNA-binding domain"/>
    <property type="match status" value="1"/>
</dbReference>
<reference evidence="7 8" key="1">
    <citation type="submission" date="2018-06" db="EMBL/GenBank/DDBJ databases">
        <title>Genomic Encyclopedia of Archaeal and Bacterial Type Strains, Phase II (KMG-II): from individual species to whole genera.</title>
        <authorList>
            <person name="Goeker M."/>
        </authorList>
    </citation>
    <scope>NUCLEOTIDE SEQUENCE [LARGE SCALE GENOMIC DNA]</scope>
    <source>
        <strain evidence="7 8">DSM 23241</strain>
    </source>
</reference>
<proteinExistence type="inferred from homology"/>
<dbReference type="GO" id="GO:0016987">
    <property type="term" value="F:sigma factor activity"/>
    <property type="evidence" value="ECO:0007669"/>
    <property type="project" value="UniProtKB-KW"/>
</dbReference>
<evidence type="ECO:0000256" key="2">
    <source>
        <dbReference type="ARBA" id="ARBA00023015"/>
    </source>
</evidence>
<name>A0A2W7TKC9_9BACT</name>
<dbReference type="GO" id="GO:0006352">
    <property type="term" value="P:DNA-templated transcription initiation"/>
    <property type="evidence" value="ECO:0007669"/>
    <property type="project" value="InterPro"/>
</dbReference>
<dbReference type="InterPro" id="IPR013325">
    <property type="entry name" value="RNA_pol_sigma_r2"/>
</dbReference>
<organism evidence="7 8">
    <name type="scientific">Hydrotalea sandarakina</name>
    <dbReference type="NCBI Taxonomy" id="1004304"/>
    <lineage>
        <taxon>Bacteria</taxon>
        <taxon>Pseudomonadati</taxon>
        <taxon>Bacteroidota</taxon>
        <taxon>Chitinophagia</taxon>
        <taxon>Chitinophagales</taxon>
        <taxon>Chitinophagaceae</taxon>
        <taxon>Hydrotalea</taxon>
    </lineage>
</organism>
<comment type="caution">
    <text evidence="7">The sequence shown here is derived from an EMBL/GenBank/DDBJ whole genome shotgun (WGS) entry which is preliminary data.</text>
</comment>
<dbReference type="Proteomes" id="UP000249720">
    <property type="component" value="Unassembled WGS sequence"/>
</dbReference>
<feature type="domain" description="RNA polymerase sigma factor 70 region 4 type 2" evidence="6">
    <location>
        <begin position="115"/>
        <end position="165"/>
    </location>
</feature>
<keyword evidence="2" id="KW-0805">Transcription regulation</keyword>
<protein>
    <submittedName>
        <fullName evidence="7">RNA polymerase sigma-70 factor (ECF subfamily)</fullName>
    </submittedName>
</protein>
<dbReference type="EMBL" id="QKZV01000003">
    <property type="protein sequence ID" value="PZX63672.1"/>
    <property type="molecule type" value="Genomic_DNA"/>
</dbReference>
<keyword evidence="3" id="KW-0731">Sigma factor</keyword>
<dbReference type="NCBIfam" id="TIGR02937">
    <property type="entry name" value="sigma70-ECF"/>
    <property type="match status" value="1"/>
</dbReference>
<dbReference type="InterPro" id="IPR036388">
    <property type="entry name" value="WH-like_DNA-bd_sf"/>
</dbReference>